<proteinExistence type="predicted"/>
<comment type="caution">
    <text evidence="1">The sequence shown here is derived from an EMBL/GenBank/DDBJ whole genome shotgun (WGS) entry which is preliminary data.</text>
</comment>
<organism evidence="1 2">
    <name type="scientific">Piscirickettsia litoralis</name>
    <dbReference type="NCBI Taxonomy" id="1891921"/>
    <lineage>
        <taxon>Bacteria</taxon>
        <taxon>Pseudomonadati</taxon>
        <taxon>Pseudomonadota</taxon>
        <taxon>Gammaproteobacteria</taxon>
        <taxon>Thiotrichales</taxon>
        <taxon>Piscirickettsiaceae</taxon>
        <taxon>Piscirickettsia</taxon>
    </lineage>
</organism>
<name>A0ABX2ZX46_9GAMM</name>
<evidence type="ECO:0000313" key="1">
    <source>
        <dbReference type="EMBL" id="ODN41179.1"/>
    </source>
</evidence>
<dbReference type="EMBL" id="MDTU01000006">
    <property type="protein sequence ID" value="ODN41179.1"/>
    <property type="molecule type" value="Genomic_DNA"/>
</dbReference>
<dbReference type="RefSeq" id="WP_069314452.1">
    <property type="nucleotide sequence ID" value="NZ_MDTU01000006.1"/>
</dbReference>
<dbReference type="Pfam" id="PF20701">
    <property type="entry name" value="HetE-N"/>
    <property type="match status" value="1"/>
</dbReference>
<keyword evidence="2" id="KW-1185">Reference proteome</keyword>
<evidence type="ECO:0000313" key="2">
    <source>
        <dbReference type="Proteomes" id="UP000094329"/>
    </source>
</evidence>
<gene>
    <name evidence="1" type="ORF">BGC07_17710</name>
</gene>
<accession>A0ABX2ZX46</accession>
<reference evidence="1 2" key="1">
    <citation type="submission" date="2016-08" db="EMBL/GenBank/DDBJ databases">
        <title>Draft genome sequence of Candidatus Piscirickettsia litoralis, from seawater.</title>
        <authorList>
            <person name="Wan X."/>
            <person name="Lee A.J."/>
            <person name="Hou S."/>
            <person name="Donachie S.P."/>
        </authorList>
    </citation>
    <scope>NUCLEOTIDE SEQUENCE [LARGE SCALE GENOMIC DNA]</scope>
    <source>
        <strain evidence="1 2">Y2</strain>
    </source>
</reference>
<protein>
    <submittedName>
        <fullName evidence="1">Uncharacterized protein</fullName>
    </submittedName>
</protein>
<sequence>MDFVTTTILSGCIYDLFKKSLEIGKEKLKQSLKEYVLTDEIATQLSNELNKLDLNSDMSELAIDKKLKSSQDIINMLSSIPRQNVTHTVNQAHYGIGNNINGDINISHG</sequence>
<dbReference type="Proteomes" id="UP000094329">
    <property type="component" value="Unassembled WGS sequence"/>
</dbReference>